<dbReference type="Pfam" id="PF12847">
    <property type="entry name" value="Methyltransf_18"/>
    <property type="match status" value="1"/>
</dbReference>
<reference evidence="1 2" key="1">
    <citation type="submission" date="2017-04" db="EMBL/GenBank/DDBJ databases">
        <authorList>
            <person name="Afonso C.L."/>
            <person name="Miller P.J."/>
            <person name="Scott M.A."/>
            <person name="Spackman E."/>
            <person name="Goraichik I."/>
            <person name="Dimitrov K.M."/>
            <person name="Suarez D.L."/>
            <person name="Swayne D.E."/>
        </authorList>
    </citation>
    <scope>NUCLEOTIDE SEQUENCE [LARGE SCALE GENOMIC DNA]</scope>
    <source>
        <strain evidence="1 2">ToBE</strain>
    </source>
</reference>
<dbReference type="Gene3D" id="3.40.50.150">
    <property type="entry name" value="Vaccinia Virus protein VP39"/>
    <property type="match status" value="1"/>
</dbReference>
<dbReference type="PANTHER" id="PTHR38451">
    <property type="entry name" value="TRNA (ADENINE(22)-N(1))-METHYLTRANSFERASE"/>
    <property type="match status" value="1"/>
</dbReference>
<proteinExistence type="predicted"/>
<keyword evidence="1" id="KW-0489">Methyltransferase</keyword>
<dbReference type="SUPFAM" id="SSF53335">
    <property type="entry name" value="S-adenosyl-L-methionine-dependent methyltransferases"/>
    <property type="match status" value="1"/>
</dbReference>
<name>A0A1W1VIS8_9FIRM</name>
<keyword evidence="1" id="KW-0808">Transferase</keyword>
<dbReference type="EMBL" id="LT838272">
    <property type="protein sequence ID" value="SMB93130.1"/>
    <property type="molecule type" value="Genomic_DNA"/>
</dbReference>
<dbReference type="GO" id="GO:0032259">
    <property type="term" value="P:methylation"/>
    <property type="evidence" value="ECO:0007669"/>
    <property type="project" value="UniProtKB-KW"/>
</dbReference>
<sequence length="242" mass="27277">MVEPVSRLRLSLRLQAVANMVSRGKTLADIGTDHAYLPIYLVGQGWIPRAIGIEAQEEPWRRARANVAAAGLSHLIDIRLGWGLKPLRPGEVGVVTIAGLGGKTIQDILSASPEILENIECLVLQPQGAEVLLRRWLASSGWRLGQEELVCEKEQYYLIYAWERGSNPEYSVWEWEFGPLLLQRRHPLLGGYLKKRLKKLERIQQGLARSRRPEALARLRKLNLERQAIQEVLACLPNAGRS</sequence>
<evidence type="ECO:0000313" key="1">
    <source>
        <dbReference type="EMBL" id="SMB93130.1"/>
    </source>
</evidence>
<accession>A0A1W1VIS8</accession>
<keyword evidence="2" id="KW-1185">Reference proteome</keyword>
<dbReference type="InterPro" id="IPR029063">
    <property type="entry name" value="SAM-dependent_MTases_sf"/>
</dbReference>
<dbReference type="GO" id="GO:0160105">
    <property type="term" value="F:tRNA (adenine(22)-N1)-methyltransferase activity"/>
    <property type="evidence" value="ECO:0007669"/>
    <property type="project" value="InterPro"/>
</dbReference>
<dbReference type="STRING" id="698762.SAMN00808754_0796"/>
<dbReference type="PANTHER" id="PTHR38451:SF1">
    <property type="entry name" value="TRNA (ADENINE(22)-N(1))-METHYLTRANSFERASE"/>
    <property type="match status" value="1"/>
</dbReference>
<dbReference type="InterPro" id="IPR006901">
    <property type="entry name" value="TrmK"/>
</dbReference>
<protein>
    <submittedName>
        <fullName evidence="1">tRNA (Adenine22-N1)-methyltransferase</fullName>
    </submittedName>
</protein>
<dbReference type="Proteomes" id="UP000192569">
    <property type="component" value="Chromosome I"/>
</dbReference>
<gene>
    <name evidence="1" type="ORF">SAMN00808754_0796</name>
</gene>
<dbReference type="AlphaFoldDB" id="A0A1W1VIS8"/>
<dbReference type="Gene3D" id="1.10.287.1890">
    <property type="match status" value="1"/>
</dbReference>
<dbReference type="PIRSF" id="PIRSF018637">
    <property type="entry name" value="TrmK"/>
    <property type="match status" value="1"/>
</dbReference>
<evidence type="ECO:0000313" key="2">
    <source>
        <dbReference type="Proteomes" id="UP000192569"/>
    </source>
</evidence>
<organism evidence="1 2">
    <name type="scientific">Thermanaeromonas toyohensis ToBE</name>
    <dbReference type="NCBI Taxonomy" id="698762"/>
    <lineage>
        <taxon>Bacteria</taxon>
        <taxon>Bacillati</taxon>
        <taxon>Bacillota</taxon>
        <taxon>Clostridia</taxon>
        <taxon>Neomoorellales</taxon>
        <taxon>Neomoorellaceae</taxon>
        <taxon>Thermanaeromonas</taxon>
    </lineage>
</organism>